<evidence type="ECO:0000256" key="2">
    <source>
        <dbReference type="ARBA" id="ARBA00022741"/>
    </source>
</evidence>
<comment type="similarity">
    <text evidence="1 6">Belongs to the TRAFAC class translation factor GTPase superfamily. Classic translation factor GTPase family. EF-G/EF-2 subfamily.</text>
</comment>
<dbReference type="InterPro" id="IPR035647">
    <property type="entry name" value="EFG_III/V"/>
</dbReference>
<dbReference type="Gene3D" id="3.40.50.300">
    <property type="entry name" value="P-loop containing nucleotide triphosphate hydrolases"/>
    <property type="match status" value="1"/>
</dbReference>
<dbReference type="GO" id="GO:0003924">
    <property type="term" value="F:GTPase activity"/>
    <property type="evidence" value="ECO:0007669"/>
    <property type="project" value="InterPro"/>
</dbReference>
<dbReference type="InterPro" id="IPR035649">
    <property type="entry name" value="EFG_V"/>
</dbReference>
<dbReference type="InterPro" id="IPR004540">
    <property type="entry name" value="Transl_elong_EFG/EF2"/>
</dbReference>
<keyword evidence="3 6" id="KW-0251">Elongation factor</keyword>
<keyword evidence="6" id="KW-0963">Cytoplasm</keyword>
<keyword evidence="5 6" id="KW-0342">GTP-binding</keyword>
<feature type="binding site" evidence="6">
    <location>
        <begin position="141"/>
        <end position="144"/>
    </location>
    <ligand>
        <name>GTP</name>
        <dbReference type="ChEBI" id="CHEBI:37565"/>
    </ligand>
</feature>
<dbReference type="CDD" id="cd04088">
    <property type="entry name" value="EFG_mtEFG_II"/>
    <property type="match status" value="1"/>
</dbReference>
<dbReference type="InterPro" id="IPR047872">
    <property type="entry name" value="EFG_IV"/>
</dbReference>
<accession>A0A6B1DYJ7</accession>
<dbReference type="FunFam" id="2.40.30.10:FF:000006">
    <property type="entry name" value="Elongation factor G"/>
    <property type="match status" value="1"/>
</dbReference>
<dbReference type="InterPro" id="IPR014721">
    <property type="entry name" value="Ribsml_uS5_D2-typ_fold_subgr"/>
</dbReference>
<dbReference type="Gene3D" id="2.40.30.10">
    <property type="entry name" value="Translation factors"/>
    <property type="match status" value="1"/>
</dbReference>
<evidence type="ECO:0000256" key="4">
    <source>
        <dbReference type="ARBA" id="ARBA00022917"/>
    </source>
</evidence>
<dbReference type="Pfam" id="PF03764">
    <property type="entry name" value="EFG_IV"/>
    <property type="match status" value="1"/>
</dbReference>
<dbReference type="InterPro" id="IPR053905">
    <property type="entry name" value="EF-G-like_DII"/>
</dbReference>
<dbReference type="Pfam" id="PF00679">
    <property type="entry name" value="EFG_C"/>
    <property type="match status" value="1"/>
</dbReference>
<evidence type="ECO:0000256" key="3">
    <source>
        <dbReference type="ARBA" id="ARBA00022768"/>
    </source>
</evidence>
<dbReference type="GO" id="GO:0005525">
    <property type="term" value="F:GTP binding"/>
    <property type="evidence" value="ECO:0007669"/>
    <property type="project" value="UniProtKB-UniRule"/>
</dbReference>
<dbReference type="Gene3D" id="3.30.70.870">
    <property type="entry name" value="Elongation Factor G (Translational Gtpase), domain 3"/>
    <property type="match status" value="1"/>
</dbReference>
<proteinExistence type="inferred from homology"/>
<dbReference type="CDD" id="cd03713">
    <property type="entry name" value="EFG_mtEFG_C"/>
    <property type="match status" value="1"/>
</dbReference>
<keyword evidence="4 6" id="KW-0648">Protein biosynthesis</keyword>
<sequence length="693" mass="76295">MSANHPLEHIRNIGIIAHIDAGKTTTTERILFYSGRTHRMGEVHEGTAVTDWMEQERERGITITAAAITTHWCHSVTGTECRINIIDTPGHIDFTAEVQRCLRVLDGGVVVFDAVAGVEPQTETVWRQADNYGVPRICFINKMDRLGANLDRTVAMIEEQLGANPVLVQMPIGFEESFAGVVDLMEMNAHLFTDQLGSQPETTDIPTELMAAARAAREAMVEKIVESSDELMSAFLEDEELDTEDLRQALRTAILRGDLVPVLCGTALRNKGIQPLLDAITVYLPSPADVPPVEARHPDTGDVVEVHPDPDEPFAGLVFKVVTDPYVGRLSYVRAYGGTLSVGETIYNSRDGRRERIGRLMQMYADKREEIESCRAGDIAAIVGLKGSFTGETLYARQRPVRLEAIEFPEPVVRIAVEPRTTADQDKMGIALNKLAEEDPTFQVGYDENTGQTLISGMGELHLDIIVDRMMREFQVGCNVGEPQVAYRETITRTVRAEGRFVRQTGGRGMFGHVELVLEPNAAGAGFEFETKIVGGAVPQQFFAPIERGIADAMLNGTMEGYPVVDVKVTLVDGSFHPVDSNERAFHIAASMGFRDGMARAHPILLEPMMSIEVLTPEVYTGDVMGDLNGRLGRVSNMEPHGQGMNQIQASVPLRGMFGYATTLRSITSGRGNFSMQFDRYAPAKLDDDVRSR</sequence>
<dbReference type="Pfam" id="PF14492">
    <property type="entry name" value="EFG_III"/>
    <property type="match status" value="1"/>
</dbReference>
<gene>
    <name evidence="6 9" type="primary">fusA</name>
    <name evidence="9" type="ORF">F4Y08_15980</name>
</gene>
<dbReference type="InterPro" id="IPR005517">
    <property type="entry name" value="Transl_elong_EFG/EF2_IV"/>
</dbReference>
<dbReference type="SUPFAM" id="SSF50447">
    <property type="entry name" value="Translation proteins"/>
    <property type="match status" value="1"/>
</dbReference>
<dbReference type="InterPro" id="IPR041095">
    <property type="entry name" value="EFG_II"/>
</dbReference>
<dbReference type="FunFam" id="3.40.50.300:FF:000029">
    <property type="entry name" value="Elongation factor G"/>
    <property type="match status" value="1"/>
</dbReference>
<evidence type="ECO:0000256" key="7">
    <source>
        <dbReference type="NCBIfam" id="TIGR00484"/>
    </source>
</evidence>
<evidence type="ECO:0000259" key="8">
    <source>
        <dbReference type="PROSITE" id="PS51722"/>
    </source>
</evidence>
<dbReference type="InterPro" id="IPR005225">
    <property type="entry name" value="Small_GTP-bd"/>
</dbReference>
<dbReference type="HAMAP" id="MF_00054_B">
    <property type="entry name" value="EF_G_EF_2_B"/>
    <property type="match status" value="1"/>
</dbReference>
<dbReference type="CDD" id="cd01434">
    <property type="entry name" value="EFG_mtEFG1_IV"/>
    <property type="match status" value="1"/>
</dbReference>
<keyword evidence="2 6" id="KW-0547">Nucleotide-binding</keyword>
<evidence type="ECO:0000256" key="5">
    <source>
        <dbReference type="ARBA" id="ARBA00023134"/>
    </source>
</evidence>
<dbReference type="GO" id="GO:0032790">
    <property type="term" value="P:ribosome disassembly"/>
    <property type="evidence" value="ECO:0007669"/>
    <property type="project" value="TreeGrafter"/>
</dbReference>
<dbReference type="FunFam" id="3.30.70.870:FF:000001">
    <property type="entry name" value="Elongation factor G"/>
    <property type="match status" value="1"/>
</dbReference>
<feature type="binding site" evidence="6">
    <location>
        <begin position="87"/>
        <end position="91"/>
    </location>
    <ligand>
        <name>GTP</name>
        <dbReference type="ChEBI" id="CHEBI:37565"/>
    </ligand>
</feature>
<dbReference type="Gene3D" id="3.30.70.240">
    <property type="match status" value="1"/>
</dbReference>
<dbReference type="InterPro" id="IPR009022">
    <property type="entry name" value="EFG_III"/>
</dbReference>
<dbReference type="PROSITE" id="PS51722">
    <property type="entry name" value="G_TR_2"/>
    <property type="match status" value="1"/>
</dbReference>
<protein>
    <recommendedName>
        <fullName evidence="6 7">Elongation factor G</fullName>
        <shortName evidence="6">EF-G</shortName>
    </recommendedName>
</protein>
<feature type="domain" description="Tr-type G" evidence="8">
    <location>
        <begin position="8"/>
        <end position="288"/>
    </location>
</feature>
<reference evidence="9" key="1">
    <citation type="submission" date="2019-09" db="EMBL/GenBank/DDBJ databases">
        <title>Characterisation of the sponge microbiome using genome-centric metagenomics.</title>
        <authorList>
            <person name="Engelberts J.P."/>
            <person name="Robbins S.J."/>
            <person name="De Goeij J.M."/>
            <person name="Aranda M."/>
            <person name="Bell S.C."/>
            <person name="Webster N.S."/>
        </authorList>
    </citation>
    <scope>NUCLEOTIDE SEQUENCE</scope>
    <source>
        <strain evidence="9">SB0662_bin_9</strain>
    </source>
</reference>
<dbReference type="SMART" id="SM00838">
    <property type="entry name" value="EFG_C"/>
    <property type="match status" value="1"/>
</dbReference>
<dbReference type="InterPro" id="IPR000795">
    <property type="entry name" value="T_Tr_GTP-bd_dom"/>
</dbReference>
<dbReference type="InterPro" id="IPR009000">
    <property type="entry name" value="Transl_B-barrel_sf"/>
</dbReference>
<evidence type="ECO:0000313" key="9">
    <source>
        <dbReference type="EMBL" id="MYD91805.1"/>
    </source>
</evidence>
<dbReference type="Pfam" id="PF00009">
    <property type="entry name" value="GTP_EFTU"/>
    <property type="match status" value="1"/>
</dbReference>
<dbReference type="GO" id="GO:0003746">
    <property type="term" value="F:translation elongation factor activity"/>
    <property type="evidence" value="ECO:0007669"/>
    <property type="project" value="UniProtKB-UniRule"/>
</dbReference>
<dbReference type="Pfam" id="PF22042">
    <property type="entry name" value="EF-G_D2"/>
    <property type="match status" value="1"/>
</dbReference>
<dbReference type="SMART" id="SM00889">
    <property type="entry name" value="EFG_IV"/>
    <property type="match status" value="1"/>
</dbReference>
<dbReference type="SUPFAM" id="SSF54211">
    <property type="entry name" value="Ribosomal protein S5 domain 2-like"/>
    <property type="match status" value="1"/>
</dbReference>
<organism evidence="9">
    <name type="scientific">Caldilineaceae bacterium SB0662_bin_9</name>
    <dbReference type="NCBI Taxonomy" id="2605258"/>
    <lineage>
        <taxon>Bacteria</taxon>
        <taxon>Bacillati</taxon>
        <taxon>Chloroflexota</taxon>
        <taxon>Caldilineae</taxon>
        <taxon>Caldilineales</taxon>
        <taxon>Caldilineaceae</taxon>
    </lineage>
</organism>
<dbReference type="CDD" id="cd01886">
    <property type="entry name" value="EF-G"/>
    <property type="match status" value="1"/>
</dbReference>
<dbReference type="AlphaFoldDB" id="A0A6B1DYJ7"/>
<comment type="caution">
    <text evidence="9">The sequence shown here is derived from an EMBL/GenBank/DDBJ whole genome shotgun (WGS) entry which is preliminary data.</text>
</comment>
<comment type="function">
    <text evidence="6">Catalyzes the GTP-dependent ribosomal translocation step during translation elongation. During this step, the ribosome changes from the pre-translocational (PRE) to the post-translocational (POST) state as the newly formed A-site-bound peptidyl-tRNA and P-site-bound deacylated tRNA move to the P and E sites, respectively. Catalyzes the coordinated movement of the two tRNA molecules, the mRNA and conformational changes in the ribosome.</text>
</comment>
<dbReference type="InterPro" id="IPR027417">
    <property type="entry name" value="P-loop_NTPase"/>
</dbReference>
<dbReference type="NCBIfam" id="NF009381">
    <property type="entry name" value="PRK12740.1-5"/>
    <property type="match status" value="1"/>
</dbReference>
<dbReference type="InterPro" id="IPR031157">
    <property type="entry name" value="G_TR_CS"/>
</dbReference>
<dbReference type="InterPro" id="IPR000640">
    <property type="entry name" value="EFG_V-like"/>
</dbReference>
<comment type="subcellular location">
    <subcellularLocation>
        <location evidence="6">Cytoplasm</location>
    </subcellularLocation>
</comment>
<dbReference type="PANTHER" id="PTHR43261:SF1">
    <property type="entry name" value="RIBOSOME-RELEASING FACTOR 2, MITOCHONDRIAL"/>
    <property type="match status" value="1"/>
</dbReference>
<evidence type="ECO:0000256" key="1">
    <source>
        <dbReference type="ARBA" id="ARBA00005870"/>
    </source>
</evidence>
<dbReference type="SUPFAM" id="SSF54980">
    <property type="entry name" value="EF-G C-terminal domain-like"/>
    <property type="match status" value="2"/>
</dbReference>
<dbReference type="CDD" id="cd16262">
    <property type="entry name" value="EFG_III"/>
    <property type="match status" value="1"/>
</dbReference>
<dbReference type="InterPro" id="IPR020568">
    <property type="entry name" value="Ribosomal_Su5_D2-typ_SF"/>
</dbReference>
<dbReference type="NCBIfam" id="TIGR00231">
    <property type="entry name" value="small_GTP"/>
    <property type="match status" value="1"/>
</dbReference>
<dbReference type="NCBIfam" id="TIGR00484">
    <property type="entry name" value="EF-G"/>
    <property type="match status" value="1"/>
</dbReference>
<dbReference type="PRINTS" id="PR00315">
    <property type="entry name" value="ELONGATNFCT"/>
</dbReference>
<dbReference type="EMBL" id="VXPY01000116">
    <property type="protein sequence ID" value="MYD91805.1"/>
    <property type="molecule type" value="Genomic_DNA"/>
</dbReference>
<dbReference type="PROSITE" id="PS00301">
    <property type="entry name" value="G_TR_1"/>
    <property type="match status" value="1"/>
</dbReference>
<dbReference type="FunFam" id="3.30.70.240:FF:000001">
    <property type="entry name" value="Elongation factor G"/>
    <property type="match status" value="1"/>
</dbReference>
<dbReference type="SUPFAM" id="SSF52540">
    <property type="entry name" value="P-loop containing nucleoside triphosphate hydrolases"/>
    <property type="match status" value="1"/>
</dbReference>
<dbReference type="GO" id="GO:0005737">
    <property type="term" value="C:cytoplasm"/>
    <property type="evidence" value="ECO:0007669"/>
    <property type="project" value="UniProtKB-SubCell"/>
</dbReference>
<name>A0A6B1DYJ7_9CHLR</name>
<dbReference type="PANTHER" id="PTHR43261">
    <property type="entry name" value="TRANSLATION ELONGATION FACTOR G-RELATED"/>
    <property type="match status" value="1"/>
</dbReference>
<dbReference type="Gene3D" id="3.30.230.10">
    <property type="match status" value="1"/>
</dbReference>
<evidence type="ECO:0000256" key="6">
    <source>
        <dbReference type="HAMAP-Rule" id="MF_00054"/>
    </source>
</evidence>
<feature type="binding site" evidence="6">
    <location>
        <begin position="17"/>
        <end position="24"/>
    </location>
    <ligand>
        <name>GTP</name>
        <dbReference type="ChEBI" id="CHEBI:37565"/>
    </ligand>
</feature>